<sequence>MDIVPLALPTGASPGGIVAAPNGDIYVVDEGPVKDTGTNAFKAKVYKLPAGGAATDIETIDITLPPWGGTNSEARLRYIELQLDDKSEVEKIWLADNGQNPKGSSRLYWCDPDGDNVGSVLGPDLFSFPLSMLWDSDAQCIWFLSQSGSAGKVSSVKADGNAATKLADLPDSAGSVALVRRASDKTLWIPSPGNNCVYQVKTENPNIGQLTTIPLAPNIIGHQGFRSALFNNAQDILFVGSTQTGTLFSIDLGKSPRQIESVQRLPDSDDIGIYGMQRDRADYIWLSVAGRRTGRLYRLPPNGQGITETSAAQDADLYLMGYVSGGNLDQVIVVDQKSGSKKLLQAQPSSSPVDPDVSGYTASAEPPSGVQLPGSMFPEFTVSVLKGDSSQADEGKTFDLNIIVPNGKQGVALFTDGDGIGQTHLAAVTDAQGQFTVSTLQAGSNGMDYDRFQIQLLYAGRVVDSAVYQGTIGDPDSLLPIIEIYKGNNKFFAWAGKQFGIGTPTIRLMKDGNPDPSYPDKIQFTLTGPAGFHDDGTQQTLTEGVSAPDATAQVDVYASRTAAPGAAVTLTAALETNPSAGPVSFTLTVTPTPAHALADPDHWQMPSGNDFNSDSFAIKVTGAGDEVCEGVAVQCFMDDDNGNFAFVTVPPSGEDKDNQYSITLVTNGEGEAVLLNDQAKAKYCIYQLSQRAAEQNVSFIVNGTPLSGTVRVLPGVTR</sequence>
<organism evidence="2 3">
    <name type="scientific">Paludibacterium purpuratum</name>
    <dbReference type="NCBI Taxonomy" id="1144873"/>
    <lineage>
        <taxon>Bacteria</taxon>
        <taxon>Pseudomonadati</taxon>
        <taxon>Pseudomonadota</taxon>
        <taxon>Betaproteobacteria</taxon>
        <taxon>Neisseriales</taxon>
        <taxon>Chromobacteriaceae</taxon>
        <taxon>Paludibacterium</taxon>
    </lineage>
</organism>
<dbReference type="EMBL" id="SNZP01000012">
    <property type="protein sequence ID" value="TDR73910.1"/>
    <property type="molecule type" value="Genomic_DNA"/>
</dbReference>
<dbReference type="Proteomes" id="UP000295611">
    <property type="component" value="Unassembled WGS sequence"/>
</dbReference>
<dbReference type="AlphaFoldDB" id="A0A4V3DUM3"/>
<evidence type="ECO:0000313" key="3">
    <source>
        <dbReference type="Proteomes" id="UP000295611"/>
    </source>
</evidence>
<dbReference type="Gene3D" id="2.130.10.10">
    <property type="entry name" value="YVTN repeat-like/Quinoprotein amine dehydrogenase"/>
    <property type="match status" value="1"/>
</dbReference>
<protein>
    <submittedName>
        <fullName evidence="2">Uncharacterized protein</fullName>
    </submittedName>
</protein>
<dbReference type="RefSeq" id="WP_133682591.1">
    <property type="nucleotide sequence ID" value="NZ_SNZP01000012.1"/>
</dbReference>
<gene>
    <name evidence="2" type="ORF">DFP86_112114</name>
</gene>
<feature type="region of interest" description="Disordered" evidence="1">
    <location>
        <begin position="343"/>
        <end position="372"/>
    </location>
</feature>
<feature type="compositionally biased region" description="Low complexity" evidence="1">
    <location>
        <begin position="348"/>
        <end position="358"/>
    </location>
</feature>
<evidence type="ECO:0000313" key="2">
    <source>
        <dbReference type="EMBL" id="TDR73910.1"/>
    </source>
</evidence>
<evidence type="ECO:0000256" key="1">
    <source>
        <dbReference type="SAM" id="MobiDB-lite"/>
    </source>
</evidence>
<proteinExistence type="predicted"/>
<accession>A0A4V3DUM3</accession>
<reference evidence="2 3" key="1">
    <citation type="submission" date="2019-03" db="EMBL/GenBank/DDBJ databases">
        <title>Genomic Encyclopedia of Type Strains, Phase III (KMG-III): the genomes of soil and plant-associated and newly described type strains.</title>
        <authorList>
            <person name="Whitman W."/>
        </authorList>
    </citation>
    <scope>NUCLEOTIDE SEQUENCE [LARGE SCALE GENOMIC DNA]</scope>
    <source>
        <strain evidence="2 3">CECT 8976</strain>
    </source>
</reference>
<name>A0A4V3DUM3_9NEIS</name>
<dbReference type="SUPFAM" id="SSF101898">
    <property type="entry name" value="NHL repeat"/>
    <property type="match status" value="1"/>
</dbReference>
<keyword evidence="3" id="KW-1185">Reference proteome</keyword>
<dbReference type="InterPro" id="IPR015943">
    <property type="entry name" value="WD40/YVTN_repeat-like_dom_sf"/>
</dbReference>
<comment type="caution">
    <text evidence="2">The sequence shown here is derived from an EMBL/GenBank/DDBJ whole genome shotgun (WGS) entry which is preliminary data.</text>
</comment>